<evidence type="ECO:0000256" key="1">
    <source>
        <dbReference type="SAM" id="Coils"/>
    </source>
</evidence>
<comment type="caution">
    <text evidence="3">The sequence shown here is derived from an EMBL/GenBank/DDBJ whole genome shotgun (WGS) entry which is preliminary data.</text>
</comment>
<keyword evidence="4" id="KW-1185">Reference proteome</keyword>
<proteinExistence type="predicted"/>
<feature type="domain" description="Peptidase S74" evidence="2">
    <location>
        <begin position="14"/>
        <end position="112"/>
    </location>
</feature>
<reference evidence="4" key="1">
    <citation type="journal article" date="2019" name="Int. J. Syst. Evol. Microbiol.">
        <title>The Global Catalogue of Microorganisms (GCM) 10K type strain sequencing project: providing services to taxonomists for standard genome sequencing and annotation.</title>
        <authorList>
            <consortium name="The Broad Institute Genomics Platform"/>
            <consortium name="The Broad Institute Genome Sequencing Center for Infectious Disease"/>
            <person name="Wu L."/>
            <person name="Ma J."/>
        </authorList>
    </citation>
    <scope>NUCLEOTIDE SEQUENCE [LARGE SCALE GENOMIC DNA]</scope>
    <source>
        <strain evidence="4">KCTC 52490</strain>
    </source>
</reference>
<dbReference type="PROSITE" id="PS51688">
    <property type="entry name" value="ICA"/>
    <property type="match status" value="1"/>
</dbReference>
<dbReference type="EMBL" id="JBHUOM010000018">
    <property type="protein sequence ID" value="MFD2935491.1"/>
    <property type="molecule type" value="Genomic_DNA"/>
</dbReference>
<keyword evidence="1" id="KW-0175">Coiled coil</keyword>
<evidence type="ECO:0000313" key="4">
    <source>
        <dbReference type="Proteomes" id="UP001597512"/>
    </source>
</evidence>
<dbReference type="InterPro" id="IPR030392">
    <property type="entry name" value="S74_ICA"/>
</dbReference>
<organism evidence="3 4">
    <name type="scientific">Spirosoma flavum</name>
    <dbReference type="NCBI Taxonomy" id="2048557"/>
    <lineage>
        <taxon>Bacteria</taxon>
        <taxon>Pseudomonadati</taxon>
        <taxon>Bacteroidota</taxon>
        <taxon>Cytophagia</taxon>
        <taxon>Cytophagales</taxon>
        <taxon>Cytophagaceae</taxon>
        <taxon>Spirosoma</taxon>
    </lineage>
</organism>
<protein>
    <submittedName>
        <fullName evidence="3">Tail fiber domain-containing protein</fullName>
    </submittedName>
</protein>
<accession>A0ABW6AJ16</accession>
<sequence length="142" mass="15996">MIIGRGQNSWGSISDSTKKERFRPIDHTDLLGKINAIRLTTWNYKGQHAIRHWGPMAQDFFAAFGHDELGQVGCDTLIYSHDFAGVTFAGVQALIRENQALKARLAQQEARLQAIEAVLVPRRRIAHRYPISADQLLVIVSF</sequence>
<name>A0ABW6AJ16_9BACT</name>
<dbReference type="Proteomes" id="UP001597512">
    <property type="component" value="Unassembled WGS sequence"/>
</dbReference>
<gene>
    <name evidence="3" type="ORF">ACFS25_17040</name>
</gene>
<dbReference type="Pfam" id="PF13884">
    <property type="entry name" value="Peptidase_S74"/>
    <property type="match status" value="1"/>
</dbReference>
<evidence type="ECO:0000313" key="3">
    <source>
        <dbReference type="EMBL" id="MFD2935491.1"/>
    </source>
</evidence>
<evidence type="ECO:0000259" key="2">
    <source>
        <dbReference type="PROSITE" id="PS51688"/>
    </source>
</evidence>
<feature type="coiled-coil region" evidence="1">
    <location>
        <begin position="91"/>
        <end position="118"/>
    </location>
</feature>